<dbReference type="PANTHER" id="PTHR47990">
    <property type="entry name" value="2-OXOGLUTARATE (2OG) AND FE(II)-DEPENDENT OXYGENASE SUPERFAMILY PROTEIN-RELATED"/>
    <property type="match status" value="1"/>
</dbReference>
<feature type="non-terminal residue" evidence="2">
    <location>
        <position position="1"/>
    </location>
</feature>
<keyword evidence="3" id="KW-1185">Reference proteome</keyword>
<proteinExistence type="predicted"/>
<protein>
    <recommendedName>
        <fullName evidence="1">Isopenicillin N synthase-like Fe(2+) 2OG dioxygenase domain-containing protein</fullName>
    </recommendedName>
</protein>
<gene>
    <name evidence="2" type="ORF">PIB30_094475</name>
</gene>
<evidence type="ECO:0000313" key="3">
    <source>
        <dbReference type="Proteomes" id="UP001341840"/>
    </source>
</evidence>
<evidence type="ECO:0000259" key="1">
    <source>
        <dbReference type="Pfam" id="PF03171"/>
    </source>
</evidence>
<dbReference type="InterPro" id="IPR027443">
    <property type="entry name" value="IPNS-like_sf"/>
</dbReference>
<dbReference type="InterPro" id="IPR044861">
    <property type="entry name" value="IPNS-like_FE2OG_OXY"/>
</dbReference>
<feature type="domain" description="Isopenicillin N synthase-like Fe(2+) 2OG dioxygenase" evidence="1">
    <location>
        <begin position="1"/>
        <end position="31"/>
    </location>
</feature>
<comment type="caution">
    <text evidence="2">The sequence shown here is derived from an EMBL/GenBank/DDBJ whole genome shotgun (WGS) entry which is preliminary data.</text>
</comment>
<dbReference type="Proteomes" id="UP001341840">
    <property type="component" value="Unassembled WGS sequence"/>
</dbReference>
<name>A0ABU6ZUF7_9FABA</name>
<dbReference type="SUPFAM" id="SSF51197">
    <property type="entry name" value="Clavaminate synthase-like"/>
    <property type="match status" value="1"/>
</dbReference>
<dbReference type="Pfam" id="PF03171">
    <property type="entry name" value="2OG-FeII_Oxy"/>
    <property type="match status" value="1"/>
</dbReference>
<evidence type="ECO:0000313" key="2">
    <source>
        <dbReference type="EMBL" id="MED6225520.1"/>
    </source>
</evidence>
<dbReference type="InterPro" id="IPR050231">
    <property type="entry name" value="Iron_ascorbate_oxido_reductase"/>
</dbReference>
<dbReference type="EMBL" id="JASCZI010273951">
    <property type="protein sequence ID" value="MED6225520.1"/>
    <property type="molecule type" value="Genomic_DNA"/>
</dbReference>
<reference evidence="2 3" key="1">
    <citation type="journal article" date="2023" name="Plants (Basel)">
        <title>Bridging the Gap: Combining Genomics and Transcriptomics Approaches to Understand Stylosanthes scabra, an Orphan Legume from the Brazilian Caatinga.</title>
        <authorList>
            <person name="Ferreira-Neto J.R.C."/>
            <person name="da Silva M.D."/>
            <person name="Binneck E."/>
            <person name="de Melo N.F."/>
            <person name="da Silva R.H."/>
            <person name="de Melo A.L.T.M."/>
            <person name="Pandolfi V."/>
            <person name="Bustamante F.O."/>
            <person name="Brasileiro-Vidal A.C."/>
            <person name="Benko-Iseppon A.M."/>
        </authorList>
    </citation>
    <scope>NUCLEOTIDE SEQUENCE [LARGE SCALE GENOMIC DNA]</scope>
    <source>
        <tissue evidence="2">Leaves</tissue>
    </source>
</reference>
<sequence>VISNDKYKSVLHRALVNSEKERMSIPTFYCPSPEALVGPAPQLIDQHNNPPKYKNFTYDEYYHKFWNRGLSKETCVDLFKL</sequence>
<dbReference type="Gene3D" id="2.60.120.330">
    <property type="entry name" value="B-lactam Antibiotic, Isopenicillin N Synthase, Chain"/>
    <property type="match status" value="1"/>
</dbReference>
<accession>A0ABU6ZUF7</accession>
<organism evidence="2 3">
    <name type="scientific">Stylosanthes scabra</name>
    <dbReference type="NCBI Taxonomy" id="79078"/>
    <lineage>
        <taxon>Eukaryota</taxon>
        <taxon>Viridiplantae</taxon>
        <taxon>Streptophyta</taxon>
        <taxon>Embryophyta</taxon>
        <taxon>Tracheophyta</taxon>
        <taxon>Spermatophyta</taxon>
        <taxon>Magnoliopsida</taxon>
        <taxon>eudicotyledons</taxon>
        <taxon>Gunneridae</taxon>
        <taxon>Pentapetalae</taxon>
        <taxon>rosids</taxon>
        <taxon>fabids</taxon>
        <taxon>Fabales</taxon>
        <taxon>Fabaceae</taxon>
        <taxon>Papilionoideae</taxon>
        <taxon>50 kb inversion clade</taxon>
        <taxon>dalbergioids sensu lato</taxon>
        <taxon>Dalbergieae</taxon>
        <taxon>Pterocarpus clade</taxon>
        <taxon>Stylosanthes</taxon>
    </lineage>
</organism>